<keyword evidence="6 12" id="KW-0418">Kinase</keyword>
<dbReference type="GO" id="GO:0000155">
    <property type="term" value="F:phosphorelay sensor kinase activity"/>
    <property type="evidence" value="ECO:0007669"/>
    <property type="project" value="InterPro"/>
</dbReference>
<dbReference type="SUPFAM" id="SSF47384">
    <property type="entry name" value="Homodimeric domain of signal transducing histidine kinase"/>
    <property type="match status" value="1"/>
</dbReference>
<proteinExistence type="predicted"/>
<dbReference type="Pfam" id="PF02518">
    <property type="entry name" value="HATPase_c"/>
    <property type="match status" value="1"/>
</dbReference>
<dbReference type="CDD" id="cd00082">
    <property type="entry name" value="HisKA"/>
    <property type="match status" value="1"/>
</dbReference>
<dbReference type="OrthoDB" id="9762826at2"/>
<dbReference type="Gene3D" id="6.10.340.10">
    <property type="match status" value="1"/>
</dbReference>
<keyword evidence="5" id="KW-0808">Transferase</keyword>
<dbReference type="GO" id="GO:0005886">
    <property type="term" value="C:plasma membrane"/>
    <property type="evidence" value="ECO:0007669"/>
    <property type="project" value="TreeGrafter"/>
</dbReference>
<feature type="domain" description="HAMP" evidence="11">
    <location>
        <begin position="180"/>
        <end position="232"/>
    </location>
</feature>
<dbReference type="InterPro" id="IPR050351">
    <property type="entry name" value="BphY/WalK/GraS-like"/>
</dbReference>
<dbReference type="RefSeq" id="WP_072853764.1">
    <property type="nucleotide sequence ID" value="NZ_FRAH01000110.1"/>
</dbReference>
<keyword evidence="9" id="KW-0812">Transmembrane</keyword>
<evidence type="ECO:0000256" key="3">
    <source>
        <dbReference type="ARBA" id="ARBA00012438"/>
    </source>
</evidence>
<dbReference type="AlphaFoldDB" id="A0A1M7ALY3"/>
<evidence type="ECO:0000259" key="11">
    <source>
        <dbReference type="PROSITE" id="PS50885"/>
    </source>
</evidence>
<dbReference type="EMBL" id="FRAH01000110">
    <property type="protein sequence ID" value="SHL43657.1"/>
    <property type="molecule type" value="Genomic_DNA"/>
</dbReference>
<evidence type="ECO:0000256" key="6">
    <source>
        <dbReference type="ARBA" id="ARBA00022777"/>
    </source>
</evidence>
<accession>A0A1M7ALY3</accession>
<organism evidence="12 13">
    <name type="scientific">Anaerotignum lactatifermentans DSM 14214</name>
    <dbReference type="NCBI Taxonomy" id="1121323"/>
    <lineage>
        <taxon>Bacteria</taxon>
        <taxon>Bacillati</taxon>
        <taxon>Bacillota</taxon>
        <taxon>Clostridia</taxon>
        <taxon>Lachnospirales</taxon>
        <taxon>Anaerotignaceae</taxon>
        <taxon>Anaerotignum</taxon>
    </lineage>
</organism>
<evidence type="ECO:0000256" key="2">
    <source>
        <dbReference type="ARBA" id="ARBA00004370"/>
    </source>
</evidence>
<name>A0A1M7ALY3_9FIRM</name>
<dbReference type="Gene3D" id="1.10.287.130">
    <property type="match status" value="1"/>
</dbReference>
<evidence type="ECO:0000256" key="8">
    <source>
        <dbReference type="SAM" id="Coils"/>
    </source>
</evidence>
<evidence type="ECO:0000256" key="4">
    <source>
        <dbReference type="ARBA" id="ARBA00022553"/>
    </source>
</evidence>
<dbReference type="InterPro" id="IPR003660">
    <property type="entry name" value="HAMP_dom"/>
</dbReference>
<feature type="coiled-coil region" evidence="8">
    <location>
        <begin position="217"/>
        <end position="254"/>
    </location>
</feature>
<dbReference type="InterPro" id="IPR003594">
    <property type="entry name" value="HATPase_dom"/>
</dbReference>
<dbReference type="GO" id="GO:0004721">
    <property type="term" value="F:phosphoprotein phosphatase activity"/>
    <property type="evidence" value="ECO:0007669"/>
    <property type="project" value="TreeGrafter"/>
</dbReference>
<dbReference type="InterPro" id="IPR036097">
    <property type="entry name" value="HisK_dim/P_sf"/>
</dbReference>
<dbReference type="PRINTS" id="PR00344">
    <property type="entry name" value="BCTRLSENSOR"/>
</dbReference>
<keyword evidence="7" id="KW-0902">Two-component regulatory system</keyword>
<dbReference type="Gene3D" id="3.30.565.10">
    <property type="entry name" value="Histidine kinase-like ATPase, C-terminal domain"/>
    <property type="match status" value="1"/>
</dbReference>
<evidence type="ECO:0000256" key="5">
    <source>
        <dbReference type="ARBA" id="ARBA00022679"/>
    </source>
</evidence>
<evidence type="ECO:0000256" key="1">
    <source>
        <dbReference type="ARBA" id="ARBA00000085"/>
    </source>
</evidence>
<keyword evidence="4" id="KW-0597">Phosphoprotein</keyword>
<dbReference type="GO" id="GO:0016036">
    <property type="term" value="P:cellular response to phosphate starvation"/>
    <property type="evidence" value="ECO:0007669"/>
    <property type="project" value="TreeGrafter"/>
</dbReference>
<feature type="domain" description="Histidine kinase" evidence="10">
    <location>
        <begin position="261"/>
        <end position="472"/>
    </location>
</feature>
<comment type="catalytic activity">
    <reaction evidence="1">
        <text>ATP + protein L-histidine = ADP + protein N-phospho-L-histidine.</text>
        <dbReference type="EC" id="2.7.13.3"/>
    </reaction>
</comment>
<dbReference type="SMART" id="SM00304">
    <property type="entry name" value="HAMP"/>
    <property type="match status" value="1"/>
</dbReference>
<sequence length="472" mass="52878">MIKKIKGSLFAKIFVITFLLTSICCVLTYTVISWLVPKTYSTTLDTNLENTVTSFITELEAMSPLESGKLFDEFLLNNNGVLLQLFDTAGNELELPSQGSTEFPRLLTGGIATENADPAAYRATHSYLFSFTGSDTVYTLTVAGSAHEVDLLKDTLASVFLILFFVILAIATIASVVYSRYVTKPVLRLSEVSKEMSELNFNWKCKEDRTDELGVLAHSLNEMSMKLSAALENLQNANAKLQADIEHERELEQAQLDFFSAVSHELKTPITIIKGQTEGMILNVGDYQNRSKYLSRSLEIINTMENMVQEILTVSRIKSSKVGLRKETIDFSALLKGEYALFEDLIVQKEIDWNEDISPSLHIVADKMLIQKAINNIISNAILYSPESSSIYMNAFSENGAVNFRLENTGVHIPDDELPKLFDAFYRIERSRNKKTGGSGLGLYIVKTILEQHNIIYSLKNTDRGVLFSIQF</sequence>
<dbReference type="Proteomes" id="UP000183975">
    <property type="component" value="Unassembled WGS sequence"/>
</dbReference>
<dbReference type="PROSITE" id="PS50109">
    <property type="entry name" value="HIS_KIN"/>
    <property type="match status" value="1"/>
</dbReference>
<dbReference type="InterPro" id="IPR004358">
    <property type="entry name" value="Sig_transdc_His_kin-like_C"/>
</dbReference>
<dbReference type="SUPFAM" id="SSF158472">
    <property type="entry name" value="HAMP domain-like"/>
    <property type="match status" value="1"/>
</dbReference>
<evidence type="ECO:0000259" key="10">
    <source>
        <dbReference type="PROSITE" id="PS50109"/>
    </source>
</evidence>
<dbReference type="PANTHER" id="PTHR45453">
    <property type="entry name" value="PHOSPHATE REGULON SENSOR PROTEIN PHOR"/>
    <property type="match status" value="1"/>
</dbReference>
<dbReference type="SMART" id="SM00387">
    <property type="entry name" value="HATPase_c"/>
    <property type="match status" value="1"/>
</dbReference>
<dbReference type="CDD" id="cd06225">
    <property type="entry name" value="HAMP"/>
    <property type="match status" value="1"/>
</dbReference>
<keyword evidence="9" id="KW-1133">Transmembrane helix</keyword>
<dbReference type="InterPro" id="IPR036890">
    <property type="entry name" value="HATPase_C_sf"/>
</dbReference>
<evidence type="ECO:0000313" key="12">
    <source>
        <dbReference type="EMBL" id="SHL43657.1"/>
    </source>
</evidence>
<dbReference type="SMART" id="SM00388">
    <property type="entry name" value="HisKA"/>
    <property type="match status" value="1"/>
</dbReference>
<dbReference type="InterPro" id="IPR003661">
    <property type="entry name" value="HisK_dim/P_dom"/>
</dbReference>
<gene>
    <name evidence="12" type="ORF">SAMN02745138_03429</name>
</gene>
<feature type="transmembrane region" description="Helical" evidence="9">
    <location>
        <begin position="12"/>
        <end position="36"/>
    </location>
</feature>
<feature type="transmembrane region" description="Helical" evidence="9">
    <location>
        <begin position="156"/>
        <end position="178"/>
    </location>
</feature>
<evidence type="ECO:0000256" key="9">
    <source>
        <dbReference type="SAM" id="Phobius"/>
    </source>
</evidence>
<dbReference type="Pfam" id="PF00672">
    <property type="entry name" value="HAMP"/>
    <property type="match status" value="1"/>
</dbReference>
<reference evidence="12 13" key="1">
    <citation type="submission" date="2016-11" db="EMBL/GenBank/DDBJ databases">
        <authorList>
            <person name="Jaros S."/>
            <person name="Januszkiewicz K."/>
            <person name="Wedrychowicz H."/>
        </authorList>
    </citation>
    <scope>NUCLEOTIDE SEQUENCE [LARGE SCALE GENOMIC DNA]</scope>
    <source>
        <strain evidence="12 13">DSM 14214</strain>
    </source>
</reference>
<dbReference type="SUPFAM" id="SSF55874">
    <property type="entry name" value="ATPase domain of HSP90 chaperone/DNA topoisomerase II/histidine kinase"/>
    <property type="match status" value="1"/>
</dbReference>
<dbReference type="PANTHER" id="PTHR45453:SF3">
    <property type="entry name" value="HISTIDINE KINASE"/>
    <property type="match status" value="1"/>
</dbReference>
<protein>
    <recommendedName>
        <fullName evidence="3">histidine kinase</fullName>
        <ecNumber evidence="3">2.7.13.3</ecNumber>
    </recommendedName>
</protein>
<evidence type="ECO:0000256" key="7">
    <source>
        <dbReference type="ARBA" id="ARBA00023012"/>
    </source>
</evidence>
<dbReference type="PROSITE" id="PS50885">
    <property type="entry name" value="HAMP"/>
    <property type="match status" value="1"/>
</dbReference>
<keyword evidence="9" id="KW-0472">Membrane</keyword>
<dbReference type="EC" id="2.7.13.3" evidence="3"/>
<evidence type="ECO:0000313" key="13">
    <source>
        <dbReference type="Proteomes" id="UP000183975"/>
    </source>
</evidence>
<keyword evidence="8" id="KW-0175">Coiled coil</keyword>
<comment type="subcellular location">
    <subcellularLocation>
        <location evidence="2">Membrane</location>
    </subcellularLocation>
</comment>
<dbReference type="InterPro" id="IPR005467">
    <property type="entry name" value="His_kinase_dom"/>
</dbReference>
<keyword evidence="13" id="KW-1185">Reference proteome</keyword>
<dbReference type="Pfam" id="PF00512">
    <property type="entry name" value="HisKA"/>
    <property type="match status" value="1"/>
</dbReference>